<keyword evidence="2" id="KW-1185">Reference proteome</keyword>
<comment type="caution">
    <text evidence="1">The sequence shown here is derived from an EMBL/GenBank/DDBJ whole genome shotgun (WGS) entry which is preliminary data.</text>
</comment>
<sequence>MKSILWLWPGLLVFSIAFAVMLSCQKTDQKRDAQKEQITQSLAIAMPAPPSGHGWVPEGSKIERAGNVLAIAVFTIGLAGYPKASKR</sequence>
<name>A0A2T7BB87_9BACT</name>
<dbReference type="PROSITE" id="PS51257">
    <property type="entry name" value="PROKAR_LIPOPROTEIN"/>
    <property type="match status" value="1"/>
</dbReference>
<gene>
    <name evidence="1" type="ORF">DCC81_25250</name>
</gene>
<reference evidence="1 2" key="1">
    <citation type="submission" date="2018-04" db="EMBL/GenBank/DDBJ databases">
        <title>Chitinophaga fuyangensis sp. nov., isolated from soil in a chemical factory.</title>
        <authorList>
            <person name="Chen K."/>
        </authorList>
    </citation>
    <scope>NUCLEOTIDE SEQUENCE [LARGE SCALE GENOMIC DNA]</scope>
    <source>
        <strain evidence="1 2">LY-1</strain>
    </source>
</reference>
<accession>A0A2T7BB87</accession>
<evidence type="ECO:0000313" key="1">
    <source>
        <dbReference type="EMBL" id="PUZ21317.1"/>
    </source>
</evidence>
<protein>
    <recommendedName>
        <fullName evidence="3">Lipoprotein</fullName>
    </recommendedName>
</protein>
<evidence type="ECO:0008006" key="3">
    <source>
        <dbReference type="Google" id="ProtNLM"/>
    </source>
</evidence>
<evidence type="ECO:0000313" key="2">
    <source>
        <dbReference type="Proteomes" id="UP000244450"/>
    </source>
</evidence>
<dbReference type="AlphaFoldDB" id="A0A2T7BB87"/>
<organism evidence="1 2">
    <name type="scientific">Chitinophaga parva</name>
    <dbReference type="NCBI Taxonomy" id="2169414"/>
    <lineage>
        <taxon>Bacteria</taxon>
        <taxon>Pseudomonadati</taxon>
        <taxon>Bacteroidota</taxon>
        <taxon>Chitinophagia</taxon>
        <taxon>Chitinophagales</taxon>
        <taxon>Chitinophagaceae</taxon>
        <taxon>Chitinophaga</taxon>
    </lineage>
</organism>
<dbReference type="RefSeq" id="WP_108689551.1">
    <property type="nucleotide sequence ID" value="NZ_QCYK01000005.1"/>
</dbReference>
<proteinExistence type="predicted"/>
<dbReference type="Proteomes" id="UP000244450">
    <property type="component" value="Unassembled WGS sequence"/>
</dbReference>
<dbReference type="EMBL" id="QCYK01000005">
    <property type="protein sequence ID" value="PUZ21317.1"/>
    <property type="molecule type" value="Genomic_DNA"/>
</dbReference>